<dbReference type="EMBL" id="CANHGI010000003">
    <property type="protein sequence ID" value="CAI5444105.1"/>
    <property type="molecule type" value="Genomic_DNA"/>
</dbReference>
<dbReference type="AlphaFoldDB" id="A0A9P1IGB9"/>
<dbReference type="Proteomes" id="UP001152747">
    <property type="component" value="Unassembled WGS sequence"/>
</dbReference>
<gene>
    <name evidence="1" type="ORF">CAMP_LOCUS6742</name>
</gene>
<proteinExistence type="predicted"/>
<sequence>MLCFTGAGLKNLFAENDCIELGVKRFNFDDVSNKQRLNQFIETFLHQTEIRTLCQTIQDSIMEETRKPCTDAFYEEMAKLVGKRKNNITVIERFQLIDQAKERVLLENPTFDFLTAELKEIKMVFGPRVVEILHIGCIKINEHQNFKDALLEVAETKSLSLKQLDKLDVLFRNDEDSAFRELKNFQENKTKITDVTVDRTMASRGISQSVYENIKDEYPLLDWQRFLNEEKSNPGGKLQADTVRKHIKAFLKKEERKKKEAVEKENGKNEA</sequence>
<accession>A0A9P1IGB9</accession>
<organism evidence="1 2">
    <name type="scientific">Caenorhabditis angaria</name>
    <dbReference type="NCBI Taxonomy" id="860376"/>
    <lineage>
        <taxon>Eukaryota</taxon>
        <taxon>Metazoa</taxon>
        <taxon>Ecdysozoa</taxon>
        <taxon>Nematoda</taxon>
        <taxon>Chromadorea</taxon>
        <taxon>Rhabditida</taxon>
        <taxon>Rhabditina</taxon>
        <taxon>Rhabditomorpha</taxon>
        <taxon>Rhabditoidea</taxon>
        <taxon>Rhabditidae</taxon>
        <taxon>Peloderinae</taxon>
        <taxon>Caenorhabditis</taxon>
    </lineage>
</organism>
<evidence type="ECO:0000313" key="2">
    <source>
        <dbReference type="Proteomes" id="UP001152747"/>
    </source>
</evidence>
<keyword evidence="2" id="KW-1185">Reference proteome</keyword>
<name>A0A9P1IGB9_9PELO</name>
<protein>
    <submittedName>
        <fullName evidence="1">Uncharacterized protein</fullName>
    </submittedName>
</protein>
<reference evidence="1" key="1">
    <citation type="submission" date="2022-11" db="EMBL/GenBank/DDBJ databases">
        <authorList>
            <person name="Kikuchi T."/>
        </authorList>
    </citation>
    <scope>NUCLEOTIDE SEQUENCE</scope>
    <source>
        <strain evidence="1">PS1010</strain>
    </source>
</reference>
<comment type="caution">
    <text evidence="1">The sequence shown here is derived from an EMBL/GenBank/DDBJ whole genome shotgun (WGS) entry which is preliminary data.</text>
</comment>
<evidence type="ECO:0000313" key="1">
    <source>
        <dbReference type="EMBL" id="CAI5444105.1"/>
    </source>
</evidence>